<sequence>MFLSSHPRLIVTHYGTLRPGGGKFSLSSYLSLFGNLTELEEFIKVTDAGLQREVTKRDYCMMVAIMGHLLAMKERQTTADKLFEPLKEMAALLESCGQKMTGDICAQLEELPEKLNILRKRAVSAKYKLTPLQASDVALIRRKCTLLDVH</sequence>
<dbReference type="InParanoid" id="A0A7R5L7Q4"/>
<organism evidence="1 2">
    <name type="scientific">Pipra filicauda</name>
    <name type="common">Wire-tailed manakin</name>
    <dbReference type="NCBI Taxonomy" id="649802"/>
    <lineage>
        <taxon>Eukaryota</taxon>
        <taxon>Metazoa</taxon>
        <taxon>Chordata</taxon>
        <taxon>Craniata</taxon>
        <taxon>Vertebrata</taxon>
        <taxon>Euteleostomi</taxon>
        <taxon>Archelosauria</taxon>
        <taxon>Archosauria</taxon>
        <taxon>Dinosauria</taxon>
        <taxon>Saurischia</taxon>
        <taxon>Theropoda</taxon>
        <taxon>Coelurosauria</taxon>
        <taxon>Aves</taxon>
        <taxon>Neognathae</taxon>
        <taxon>Neoaves</taxon>
        <taxon>Telluraves</taxon>
        <taxon>Australaves</taxon>
        <taxon>Passeriformes</taxon>
        <taxon>Pipridae</taxon>
        <taxon>Pipra</taxon>
    </lineage>
</organism>
<dbReference type="GeneID" id="120325220"/>
<reference evidence="2" key="1">
    <citation type="submission" date="2025-08" db="UniProtKB">
        <authorList>
            <consortium name="RefSeq"/>
        </authorList>
    </citation>
    <scope>IDENTIFICATION</scope>
    <source>
        <tissue evidence="2">Muscle</tissue>
    </source>
</reference>
<name>A0A7R5L7Q4_9PASS</name>
<evidence type="ECO:0000313" key="1">
    <source>
        <dbReference type="Proteomes" id="UP000504627"/>
    </source>
</evidence>
<dbReference type="RefSeq" id="XP_039246886.1">
    <property type="nucleotide sequence ID" value="XM_039390952.1"/>
</dbReference>
<dbReference type="Proteomes" id="UP000504627">
    <property type="component" value="Unplaced"/>
</dbReference>
<gene>
    <name evidence="2" type="primary">LOC120325220</name>
</gene>
<proteinExistence type="predicted"/>
<dbReference type="AlphaFoldDB" id="A0A7R5L7Q4"/>
<evidence type="ECO:0000313" key="2">
    <source>
        <dbReference type="RefSeq" id="XP_039246886.1"/>
    </source>
</evidence>
<keyword evidence="1" id="KW-1185">Reference proteome</keyword>
<accession>A0A7R5L7Q4</accession>
<protein>
    <submittedName>
        <fullName evidence="2">LOW QUALITY PROTEIN: dynein beta chain, ciliary-like</fullName>
    </submittedName>
</protein>